<dbReference type="InParanoid" id="A0A0C3HM99"/>
<feature type="compositionally biased region" description="Polar residues" evidence="1">
    <location>
        <begin position="36"/>
        <end position="47"/>
    </location>
</feature>
<feature type="region of interest" description="Disordered" evidence="1">
    <location>
        <begin position="19"/>
        <end position="82"/>
    </location>
</feature>
<dbReference type="Proteomes" id="UP000054321">
    <property type="component" value="Unassembled WGS sequence"/>
</dbReference>
<sequence length="169" mass="18082">MSTAALAWPPAYLAYISSNDAETTGVNVGTEETTRSKPSVASPTKSHASLERLEEAPGSPALTGEEESASSSNDDFAMASHEQTIISPGIEVQFDGLFIATPPINPKTNPLPYLQRPKSPRPSFTARKYKISILSEDPNAAETAQSTDDISDLANAAQDISINPNFWDE</sequence>
<proteinExistence type="predicted"/>
<protein>
    <submittedName>
        <fullName evidence="2">Uncharacterized protein</fullName>
    </submittedName>
</protein>
<gene>
    <name evidence="2" type="ORF">OIDMADRAFT_52058</name>
</gene>
<reference evidence="2 3" key="1">
    <citation type="submission" date="2014-04" db="EMBL/GenBank/DDBJ databases">
        <authorList>
            <consortium name="DOE Joint Genome Institute"/>
            <person name="Kuo A."/>
            <person name="Martino E."/>
            <person name="Perotto S."/>
            <person name="Kohler A."/>
            <person name="Nagy L.G."/>
            <person name="Floudas D."/>
            <person name="Copeland A."/>
            <person name="Barry K.W."/>
            <person name="Cichocki N."/>
            <person name="Veneault-Fourrey C."/>
            <person name="LaButti K."/>
            <person name="Lindquist E.A."/>
            <person name="Lipzen A."/>
            <person name="Lundell T."/>
            <person name="Morin E."/>
            <person name="Murat C."/>
            <person name="Sun H."/>
            <person name="Tunlid A."/>
            <person name="Henrissat B."/>
            <person name="Grigoriev I.V."/>
            <person name="Hibbett D.S."/>
            <person name="Martin F."/>
            <person name="Nordberg H.P."/>
            <person name="Cantor M.N."/>
            <person name="Hua S.X."/>
        </authorList>
    </citation>
    <scope>NUCLEOTIDE SEQUENCE [LARGE SCALE GENOMIC DNA]</scope>
    <source>
        <strain evidence="2 3">Zn</strain>
    </source>
</reference>
<name>A0A0C3HM99_OIDMZ</name>
<feature type="compositionally biased region" description="Low complexity" evidence="1">
    <location>
        <begin position="22"/>
        <end position="31"/>
    </location>
</feature>
<organism evidence="2 3">
    <name type="scientific">Oidiodendron maius (strain Zn)</name>
    <dbReference type="NCBI Taxonomy" id="913774"/>
    <lineage>
        <taxon>Eukaryota</taxon>
        <taxon>Fungi</taxon>
        <taxon>Dikarya</taxon>
        <taxon>Ascomycota</taxon>
        <taxon>Pezizomycotina</taxon>
        <taxon>Leotiomycetes</taxon>
        <taxon>Leotiomycetes incertae sedis</taxon>
        <taxon>Myxotrichaceae</taxon>
        <taxon>Oidiodendron</taxon>
    </lineage>
</organism>
<evidence type="ECO:0000313" key="2">
    <source>
        <dbReference type="EMBL" id="KIN04130.1"/>
    </source>
</evidence>
<keyword evidence="3" id="KW-1185">Reference proteome</keyword>
<accession>A0A0C3HM99</accession>
<dbReference type="AlphaFoldDB" id="A0A0C3HM99"/>
<dbReference type="HOGENOM" id="CLU_1578994_0_0_1"/>
<dbReference type="EMBL" id="KN832873">
    <property type="protein sequence ID" value="KIN04130.1"/>
    <property type="molecule type" value="Genomic_DNA"/>
</dbReference>
<reference evidence="3" key="2">
    <citation type="submission" date="2015-01" db="EMBL/GenBank/DDBJ databases">
        <title>Evolutionary Origins and Diversification of the Mycorrhizal Mutualists.</title>
        <authorList>
            <consortium name="DOE Joint Genome Institute"/>
            <consortium name="Mycorrhizal Genomics Consortium"/>
            <person name="Kohler A."/>
            <person name="Kuo A."/>
            <person name="Nagy L.G."/>
            <person name="Floudas D."/>
            <person name="Copeland A."/>
            <person name="Barry K.W."/>
            <person name="Cichocki N."/>
            <person name="Veneault-Fourrey C."/>
            <person name="LaButti K."/>
            <person name="Lindquist E.A."/>
            <person name="Lipzen A."/>
            <person name="Lundell T."/>
            <person name="Morin E."/>
            <person name="Murat C."/>
            <person name="Riley R."/>
            <person name="Ohm R."/>
            <person name="Sun H."/>
            <person name="Tunlid A."/>
            <person name="Henrissat B."/>
            <person name="Grigoriev I.V."/>
            <person name="Hibbett D.S."/>
            <person name="Martin F."/>
        </authorList>
    </citation>
    <scope>NUCLEOTIDE SEQUENCE [LARGE SCALE GENOMIC DNA]</scope>
    <source>
        <strain evidence="3">Zn</strain>
    </source>
</reference>
<evidence type="ECO:0000313" key="3">
    <source>
        <dbReference type="Proteomes" id="UP000054321"/>
    </source>
</evidence>
<evidence type="ECO:0000256" key="1">
    <source>
        <dbReference type="SAM" id="MobiDB-lite"/>
    </source>
</evidence>